<evidence type="ECO:0008006" key="4">
    <source>
        <dbReference type="Google" id="ProtNLM"/>
    </source>
</evidence>
<evidence type="ECO:0000313" key="3">
    <source>
        <dbReference type="Proteomes" id="UP000324575"/>
    </source>
</evidence>
<evidence type="ECO:0000256" key="1">
    <source>
        <dbReference type="SAM" id="SignalP"/>
    </source>
</evidence>
<dbReference type="Proteomes" id="UP000324575">
    <property type="component" value="Unassembled WGS sequence"/>
</dbReference>
<feature type="signal peptide" evidence="1">
    <location>
        <begin position="1"/>
        <end position="22"/>
    </location>
</feature>
<dbReference type="EMBL" id="SNRX01000038">
    <property type="protein sequence ID" value="KAA6300935.1"/>
    <property type="molecule type" value="Genomic_DNA"/>
</dbReference>
<evidence type="ECO:0000313" key="2">
    <source>
        <dbReference type="EMBL" id="KAA6300935.1"/>
    </source>
</evidence>
<dbReference type="Pfam" id="PF16115">
    <property type="entry name" value="DUF4831"/>
    <property type="match status" value="1"/>
</dbReference>
<protein>
    <recommendedName>
        <fullName evidence="4">DUF4831 family protein</fullName>
    </recommendedName>
</protein>
<dbReference type="InterPro" id="IPR032265">
    <property type="entry name" value="DUF4831"/>
</dbReference>
<name>A0A5M8NYL0_9BACT</name>
<feature type="chain" id="PRO_5024377918" description="DUF4831 family protein" evidence="1">
    <location>
        <begin position="23"/>
        <end position="359"/>
    </location>
</feature>
<proteinExistence type="predicted"/>
<gene>
    <name evidence="2" type="ORF">EZS26_002922</name>
</gene>
<dbReference type="AlphaFoldDB" id="A0A5M8NYL0"/>
<organism evidence="2 3">
    <name type="scientific">Candidatus Ordinivivax streblomastigis</name>
    <dbReference type="NCBI Taxonomy" id="2540710"/>
    <lineage>
        <taxon>Bacteria</taxon>
        <taxon>Pseudomonadati</taxon>
        <taxon>Bacteroidota</taxon>
        <taxon>Bacteroidia</taxon>
        <taxon>Bacteroidales</taxon>
        <taxon>Candidatus Ordinivivax</taxon>
    </lineage>
</organism>
<sequence length="359" mass="40541">MKRLIFLINITVLAVASSFAQTKVIKVNALKTNDYGVRYTLPKTQLKVDIEYSETIQQAGTYAKYASRYLGVKDEKVIFEDQTLYTLDKVTVTTTGVPNKEQSYLISFKTKTTSPFVYLTEDGMICSINAEYIPENQPVKNEFQAETATEITIQPQSIYTEEYLRAGSISKMAEVAAKNIFTIRENRQDILTGEIENMPKDGDALKIVLGNLEAQEKLWTELFTGTAQIVKRTKQITGEPVTEVNHEVLFRFSKYAGVVDTDDLSGNPVYWNLTDLKTVDIPESDAKKKAKEPQSIVYNIPGKANLELYFGNQTLLSETIDITQFGTTELLTPSLFEDKKTQVKIYFYPYLGAVKEIVQ</sequence>
<keyword evidence="1" id="KW-0732">Signal</keyword>
<reference evidence="2 3" key="1">
    <citation type="submission" date="2019-03" db="EMBL/GenBank/DDBJ databases">
        <title>Single cell metagenomics reveals metabolic interactions within the superorganism composed of flagellate Streblomastix strix and complex community of Bacteroidetes bacteria on its surface.</title>
        <authorList>
            <person name="Treitli S.C."/>
            <person name="Kolisko M."/>
            <person name="Husnik F."/>
            <person name="Keeling P."/>
            <person name="Hampl V."/>
        </authorList>
    </citation>
    <scope>NUCLEOTIDE SEQUENCE [LARGE SCALE GENOMIC DNA]</scope>
    <source>
        <strain evidence="2">St1</strain>
    </source>
</reference>
<comment type="caution">
    <text evidence="2">The sequence shown here is derived from an EMBL/GenBank/DDBJ whole genome shotgun (WGS) entry which is preliminary data.</text>
</comment>
<accession>A0A5M8NYL0</accession>